<feature type="transmembrane region" description="Helical" evidence="1">
    <location>
        <begin position="67"/>
        <end position="95"/>
    </location>
</feature>
<gene>
    <name evidence="2" type="ORF">RFI_40150</name>
</gene>
<evidence type="ECO:0000256" key="1">
    <source>
        <dbReference type="SAM" id="Phobius"/>
    </source>
</evidence>
<proteinExistence type="predicted"/>
<comment type="caution">
    <text evidence="2">The sequence shown here is derived from an EMBL/GenBank/DDBJ whole genome shotgun (WGS) entry which is preliminary data.</text>
</comment>
<dbReference type="OrthoDB" id="10006023at2759"/>
<evidence type="ECO:0000313" key="3">
    <source>
        <dbReference type="Proteomes" id="UP000023152"/>
    </source>
</evidence>
<organism evidence="2 3">
    <name type="scientific">Reticulomyxa filosa</name>
    <dbReference type="NCBI Taxonomy" id="46433"/>
    <lineage>
        <taxon>Eukaryota</taxon>
        <taxon>Sar</taxon>
        <taxon>Rhizaria</taxon>
        <taxon>Retaria</taxon>
        <taxon>Foraminifera</taxon>
        <taxon>Monothalamids</taxon>
        <taxon>Reticulomyxidae</taxon>
        <taxon>Reticulomyxa</taxon>
    </lineage>
</organism>
<accession>X6L9L0</accession>
<keyword evidence="3" id="KW-1185">Reference proteome</keyword>
<reference evidence="2 3" key="1">
    <citation type="journal article" date="2013" name="Curr. Biol.">
        <title>The Genome of the Foraminiferan Reticulomyxa filosa.</title>
        <authorList>
            <person name="Glockner G."/>
            <person name="Hulsmann N."/>
            <person name="Schleicher M."/>
            <person name="Noegel A.A."/>
            <person name="Eichinger L."/>
            <person name="Gallinger C."/>
            <person name="Pawlowski J."/>
            <person name="Sierra R."/>
            <person name="Euteneuer U."/>
            <person name="Pillet L."/>
            <person name="Moustafa A."/>
            <person name="Platzer M."/>
            <person name="Groth M."/>
            <person name="Szafranski K."/>
            <person name="Schliwa M."/>
        </authorList>
    </citation>
    <scope>NUCLEOTIDE SEQUENCE [LARGE SCALE GENOMIC DNA]</scope>
</reference>
<name>X6L9L0_RETFI</name>
<dbReference type="Proteomes" id="UP000023152">
    <property type="component" value="Unassembled WGS sequence"/>
</dbReference>
<evidence type="ECO:0000313" key="2">
    <source>
        <dbReference type="EMBL" id="ETN97379.1"/>
    </source>
</evidence>
<dbReference type="AlphaFoldDB" id="X6L9L0"/>
<sequence length="111" mass="13874">MLCAYDNLVKVYRKKGEYDKYIILLLIDNLYFFYHKGEYDKTIEYHEKFVSVFEISFEYIKGIKVNFILYCKVCFCCWTFYIIYNKFILICYYFLLLEKKEIERKHDLYVF</sequence>
<dbReference type="EMBL" id="ASPP01049900">
    <property type="protein sequence ID" value="ETN97379.1"/>
    <property type="molecule type" value="Genomic_DNA"/>
</dbReference>
<protein>
    <submittedName>
        <fullName evidence="2">Uncharacterized protein</fullName>
    </submittedName>
</protein>
<keyword evidence="1" id="KW-0472">Membrane</keyword>
<keyword evidence="1" id="KW-1133">Transmembrane helix</keyword>
<keyword evidence="1" id="KW-0812">Transmembrane</keyword>